<dbReference type="CDD" id="cd05569">
    <property type="entry name" value="PTS_IIB_fructose"/>
    <property type="match status" value="1"/>
</dbReference>
<evidence type="ECO:0000256" key="2">
    <source>
        <dbReference type="ARBA" id="ARBA00022553"/>
    </source>
</evidence>
<evidence type="ECO:0000256" key="4">
    <source>
        <dbReference type="ARBA" id="ARBA00022679"/>
    </source>
</evidence>
<reference evidence="9 10" key="1">
    <citation type="journal article" date="2019" name="Int. J. Syst. Evol. Microbiol.">
        <title>The Global Catalogue of Microorganisms (GCM) 10K type strain sequencing project: providing services to taxonomists for standard genome sequencing and annotation.</title>
        <authorList>
            <consortium name="The Broad Institute Genomics Platform"/>
            <consortium name="The Broad Institute Genome Sequencing Center for Infectious Disease"/>
            <person name="Wu L."/>
            <person name="Ma J."/>
        </authorList>
    </citation>
    <scope>NUCLEOTIDE SEQUENCE [LARGE SCALE GENOMIC DNA]</scope>
    <source>
        <strain evidence="9 10">YIM 94188</strain>
    </source>
</reference>
<dbReference type="SUPFAM" id="SSF52794">
    <property type="entry name" value="PTS system IIB component-like"/>
    <property type="match status" value="1"/>
</dbReference>
<evidence type="ECO:0000256" key="6">
    <source>
        <dbReference type="ARBA" id="ARBA00022777"/>
    </source>
</evidence>
<organism evidence="9 10">
    <name type="scientific">Halopelagius fulvigenes</name>
    <dbReference type="NCBI Taxonomy" id="1198324"/>
    <lineage>
        <taxon>Archaea</taxon>
        <taxon>Methanobacteriati</taxon>
        <taxon>Methanobacteriota</taxon>
        <taxon>Stenosarchaea group</taxon>
        <taxon>Halobacteria</taxon>
        <taxon>Halobacteriales</taxon>
        <taxon>Haloferacaceae</taxon>
    </lineage>
</organism>
<dbReference type="GO" id="GO:0009401">
    <property type="term" value="P:phosphoenolpyruvate-dependent sugar phosphotransferase system"/>
    <property type="evidence" value="ECO:0007669"/>
    <property type="project" value="UniProtKB-KW"/>
</dbReference>
<dbReference type="GO" id="GO:0016301">
    <property type="term" value="F:kinase activity"/>
    <property type="evidence" value="ECO:0007669"/>
    <property type="project" value="UniProtKB-KW"/>
</dbReference>
<evidence type="ECO:0000313" key="9">
    <source>
        <dbReference type="EMBL" id="MFC6825533.1"/>
    </source>
</evidence>
<dbReference type="EMBL" id="JBHSXH010000015">
    <property type="protein sequence ID" value="MFC6825533.1"/>
    <property type="molecule type" value="Genomic_DNA"/>
</dbReference>
<keyword evidence="10" id="KW-1185">Reference proteome</keyword>
<evidence type="ECO:0000313" key="10">
    <source>
        <dbReference type="Proteomes" id="UP001596408"/>
    </source>
</evidence>
<feature type="compositionally biased region" description="Basic and acidic residues" evidence="7">
    <location>
        <begin position="127"/>
        <end position="147"/>
    </location>
</feature>
<dbReference type="InterPro" id="IPR036095">
    <property type="entry name" value="PTS_EIIB-like_sf"/>
</dbReference>
<name>A0ABD5TY23_9EURY</name>
<protein>
    <submittedName>
        <fullName evidence="9">PTS fructose transporter subunit IIB</fullName>
        <ecNumber evidence="9">2.7.1.202</ecNumber>
    </submittedName>
</protein>
<dbReference type="EC" id="2.7.1.202" evidence="9"/>
<evidence type="ECO:0000256" key="7">
    <source>
        <dbReference type="SAM" id="MobiDB-lite"/>
    </source>
</evidence>
<accession>A0ABD5TY23</accession>
<dbReference type="Pfam" id="PF02302">
    <property type="entry name" value="PTS_IIB"/>
    <property type="match status" value="1"/>
</dbReference>
<evidence type="ECO:0000256" key="5">
    <source>
        <dbReference type="ARBA" id="ARBA00022683"/>
    </source>
</evidence>
<comment type="caution">
    <text evidence="9">The sequence shown here is derived from an EMBL/GenBank/DDBJ whole genome shotgun (WGS) entry which is preliminary data.</text>
</comment>
<dbReference type="InterPro" id="IPR013011">
    <property type="entry name" value="PTS_EIIB_2"/>
</dbReference>
<dbReference type="InterPro" id="IPR050864">
    <property type="entry name" value="Bacterial_PTS_Sugar_Transport"/>
</dbReference>
<feature type="domain" description="PTS EIIB type-2" evidence="8">
    <location>
        <begin position="1"/>
        <end position="98"/>
    </location>
</feature>
<gene>
    <name evidence="9" type="ORF">ACFQEV_11110</name>
</gene>
<keyword evidence="6" id="KW-0418">Kinase</keyword>
<dbReference type="NCBIfam" id="TIGR00829">
    <property type="entry name" value="FRU"/>
    <property type="match status" value="1"/>
</dbReference>
<dbReference type="PROSITE" id="PS51099">
    <property type="entry name" value="PTS_EIIB_TYPE_2"/>
    <property type="match status" value="1"/>
</dbReference>
<dbReference type="InterPro" id="IPR003501">
    <property type="entry name" value="PTS_EIIB_2/3"/>
</dbReference>
<evidence type="ECO:0000256" key="3">
    <source>
        <dbReference type="ARBA" id="ARBA00022597"/>
    </source>
</evidence>
<dbReference type="Proteomes" id="UP001596408">
    <property type="component" value="Unassembled WGS sequence"/>
</dbReference>
<keyword evidence="2" id="KW-0597">Phosphoprotein</keyword>
<evidence type="ECO:0000256" key="1">
    <source>
        <dbReference type="ARBA" id="ARBA00022448"/>
    </source>
</evidence>
<feature type="region of interest" description="Disordered" evidence="7">
    <location>
        <begin position="114"/>
        <end position="149"/>
    </location>
</feature>
<keyword evidence="1" id="KW-0813">Transport</keyword>
<sequence>MKLVAITSCPTGIAHSQMAAENLEQTADRLGHDIKVEVQGAMGAENELSSEDVAEADAVIVASDTSVSRDRFEGKPLVKGTVKDGVNDPEGLIEQAAELVESGESGTVELDDAAAEGDDESLASQAEPEKAKEPQGQRRGGDPEKSLINRLKRLFS</sequence>
<dbReference type="Gene3D" id="3.40.50.2300">
    <property type="match status" value="1"/>
</dbReference>
<dbReference type="RefSeq" id="WP_379695846.1">
    <property type="nucleotide sequence ID" value="NZ_JBHSXH010000015.1"/>
</dbReference>
<keyword evidence="4 9" id="KW-0808">Transferase</keyword>
<keyword evidence="3" id="KW-0762">Sugar transport</keyword>
<dbReference type="PANTHER" id="PTHR30505:SF0">
    <property type="entry name" value="FRUCTOSE-LIKE PTS SYSTEM EIIBC COMPONENT-RELATED"/>
    <property type="match status" value="1"/>
</dbReference>
<keyword evidence="5" id="KW-0598">Phosphotransferase system</keyword>
<dbReference type="AlphaFoldDB" id="A0ABD5TY23"/>
<dbReference type="PANTHER" id="PTHR30505">
    <property type="entry name" value="FRUCTOSE-LIKE PERMEASE"/>
    <property type="match status" value="1"/>
</dbReference>
<dbReference type="InterPro" id="IPR003353">
    <property type="entry name" value="PTS_IIB_fruc"/>
</dbReference>
<proteinExistence type="predicted"/>
<evidence type="ECO:0000259" key="8">
    <source>
        <dbReference type="PROSITE" id="PS51099"/>
    </source>
</evidence>